<gene>
    <name evidence="1" type="ORF">ABE65_001955</name>
</gene>
<protein>
    <submittedName>
        <fullName evidence="1">Uncharacterized protein</fullName>
    </submittedName>
</protein>
<sequence>MSGLKDGIIYIDGFEISPSTKITEVINYFPNDKIKIIANGESVRFIKPVTLGNKNFYVRLASANSLITSVNLVVFDPALNEWDVEPKADLHGEWLCEQLGYPQGLLDENLFNWGKIIQWEDFRSRQTQINILYNN</sequence>
<reference evidence="1 2" key="1">
    <citation type="submission" date="2016-04" db="EMBL/GenBank/DDBJ databases">
        <title>Complete genome sequence of Fictibacillus phosphorivorans G25-29, a strain toxic to nematodes.</title>
        <authorList>
            <person name="Zheng Z."/>
        </authorList>
    </citation>
    <scope>NUCLEOTIDE SEQUENCE [LARGE SCALE GENOMIC DNA]</scope>
    <source>
        <strain evidence="1 2">G25-29</strain>
    </source>
</reference>
<proteinExistence type="predicted"/>
<dbReference type="STRING" id="1221500.ABE65_001955"/>
<evidence type="ECO:0000313" key="1">
    <source>
        <dbReference type="EMBL" id="ANC75667.1"/>
    </source>
</evidence>
<organism evidence="1 2">
    <name type="scientific">Fictibacillus phosphorivorans</name>
    <dbReference type="NCBI Taxonomy" id="1221500"/>
    <lineage>
        <taxon>Bacteria</taxon>
        <taxon>Bacillati</taxon>
        <taxon>Bacillota</taxon>
        <taxon>Bacilli</taxon>
        <taxon>Bacillales</taxon>
        <taxon>Fictibacillaceae</taxon>
        <taxon>Fictibacillus</taxon>
    </lineage>
</organism>
<dbReference type="AlphaFoldDB" id="A0A160IIX5"/>
<accession>A0A160IIX5</accession>
<keyword evidence="2" id="KW-1185">Reference proteome</keyword>
<evidence type="ECO:0000313" key="2">
    <source>
        <dbReference type="Proteomes" id="UP000076623"/>
    </source>
</evidence>
<dbReference type="KEGG" id="fpn:ABE65_001955"/>
<name>A0A160IIX5_9BACL</name>
<dbReference type="Proteomes" id="UP000076623">
    <property type="component" value="Chromosome"/>
</dbReference>
<dbReference type="EMBL" id="CP015378">
    <property type="protein sequence ID" value="ANC75667.1"/>
    <property type="molecule type" value="Genomic_DNA"/>
</dbReference>
<dbReference type="RefSeq" id="WP_066390955.1">
    <property type="nucleotide sequence ID" value="NZ_CP015378.1"/>
</dbReference>